<evidence type="ECO:0000313" key="3">
    <source>
        <dbReference type="EMBL" id="BBD06922.1"/>
    </source>
</evidence>
<dbReference type="Gene3D" id="2.60.40.3500">
    <property type="match status" value="1"/>
</dbReference>
<dbReference type="PROSITE" id="PS51257">
    <property type="entry name" value="PROKAR_LIPOPROTEIN"/>
    <property type="match status" value="1"/>
</dbReference>
<dbReference type="Proteomes" id="UP000269883">
    <property type="component" value="Chromosome"/>
</dbReference>
<evidence type="ECO:0000313" key="4">
    <source>
        <dbReference type="Proteomes" id="UP000269883"/>
    </source>
</evidence>
<sequence length="269" mass="29741">MPHRPLLIMSLLIILLSGTGCGLFRAEEPAERISPAAPAKTEDLLRLHQELTVQKASLLVQRARIMENYGAFDAPTRLGRLDRAHQKLRQRQTDVRTRLQQRGLFPNNLRYAVSTPETLNAKATPELSISTAPKPTEPKQIAVPNPKPLPRKALASTPDVPAPASSFAGVNWKQDTQSFSVFIATSDPLPRFKTFSLTNPPRIVVDTPVTKRPTPAALRLVPSSTQAKSIRMGWHPEQSFVRVVIDCKGPVPRHSVMTTPRGITVNLPR</sequence>
<dbReference type="RefSeq" id="WP_126375717.1">
    <property type="nucleotide sequence ID" value="NZ_AP017378.1"/>
</dbReference>
<gene>
    <name evidence="3" type="ORF">DFE_0196</name>
</gene>
<evidence type="ECO:0000256" key="1">
    <source>
        <dbReference type="SAM" id="MobiDB-lite"/>
    </source>
</evidence>
<dbReference type="EMBL" id="AP017378">
    <property type="protein sequence ID" value="BBD06922.1"/>
    <property type="molecule type" value="Genomic_DNA"/>
</dbReference>
<accession>A0A2Z6AUK8</accession>
<keyword evidence="4" id="KW-1185">Reference proteome</keyword>
<name>A0A2Z6AUK8_9BACT</name>
<proteinExistence type="predicted"/>
<dbReference type="KEGG" id="dfl:DFE_0196"/>
<dbReference type="Pfam" id="PF11741">
    <property type="entry name" value="AMIN"/>
    <property type="match status" value="1"/>
</dbReference>
<feature type="region of interest" description="Disordered" evidence="1">
    <location>
        <begin position="122"/>
        <end position="149"/>
    </location>
</feature>
<reference evidence="3 4" key="1">
    <citation type="journal article" date="2018" name="Sci. Adv.">
        <title>Multi-heme cytochromes provide a pathway for survival in energy-limited environments.</title>
        <authorList>
            <person name="Deng X."/>
            <person name="Dohmae N."/>
            <person name="Nealson K.H."/>
            <person name="Hashimoto K."/>
            <person name="Okamoto A."/>
        </authorList>
    </citation>
    <scope>NUCLEOTIDE SEQUENCE [LARGE SCALE GENOMIC DNA]</scope>
    <source>
        <strain evidence="3 4">IS5</strain>
    </source>
</reference>
<dbReference type="InterPro" id="IPR021731">
    <property type="entry name" value="AMIN_dom"/>
</dbReference>
<organism evidence="3 4">
    <name type="scientific">Desulfovibrio ferrophilus</name>
    <dbReference type="NCBI Taxonomy" id="241368"/>
    <lineage>
        <taxon>Bacteria</taxon>
        <taxon>Pseudomonadati</taxon>
        <taxon>Thermodesulfobacteriota</taxon>
        <taxon>Desulfovibrionia</taxon>
        <taxon>Desulfovibrionales</taxon>
        <taxon>Desulfovibrionaceae</taxon>
        <taxon>Desulfovibrio</taxon>
    </lineage>
</organism>
<dbReference type="OrthoDB" id="6989985at2"/>
<evidence type="ECO:0000259" key="2">
    <source>
        <dbReference type="Pfam" id="PF11741"/>
    </source>
</evidence>
<protein>
    <submittedName>
        <fullName evidence="3">N-acetylmuramoyl-L-alanine amidase</fullName>
    </submittedName>
</protein>
<feature type="domain" description="AMIN" evidence="2">
    <location>
        <begin position="172"/>
        <end position="252"/>
    </location>
</feature>
<dbReference type="AlphaFoldDB" id="A0A2Z6AUK8"/>